<dbReference type="PANTHER" id="PTHR23117">
    <property type="entry name" value="GUANYLATE KINASE-RELATED"/>
    <property type="match status" value="1"/>
</dbReference>
<accession>A0A5C8GKD3</accession>
<evidence type="ECO:0000256" key="1">
    <source>
        <dbReference type="ARBA" id="ARBA00003531"/>
    </source>
</evidence>
<comment type="caution">
    <text evidence="15">The sequence shown here is derived from an EMBL/GenBank/DDBJ whole genome shotgun (WGS) entry which is preliminary data.</text>
</comment>
<dbReference type="Pfam" id="PF00625">
    <property type="entry name" value="Guanylate_kin"/>
    <property type="match status" value="1"/>
</dbReference>
<gene>
    <name evidence="13" type="primary">gmk</name>
    <name evidence="15" type="ORF">ETF27_04080</name>
</gene>
<dbReference type="Gene3D" id="3.40.50.300">
    <property type="entry name" value="P-loop containing nucleotide triphosphate hydrolases"/>
    <property type="match status" value="1"/>
</dbReference>
<proteinExistence type="inferred from homology"/>
<reference evidence="16" key="1">
    <citation type="submission" date="2019-05" db="EMBL/GenBank/DDBJ databases">
        <title>Prevotella brunnea sp. nov., isolated from a wound of a patient.</title>
        <authorList>
            <person name="Buhl M."/>
        </authorList>
    </citation>
    <scope>NUCLEOTIDE SEQUENCE [LARGE SCALE GENOMIC DNA]</scope>
    <source>
        <strain evidence="16">A2672</strain>
    </source>
</reference>
<keyword evidence="7 13" id="KW-0808">Transferase</keyword>
<dbReference type="GO" id="GO:0005829">
    <property type="term" value="C:cytosol"/>
    <property type="evidence" value="ECO:0007669"/>
    <property type="project" value="TreeGrafter"/>
</dbReference>
<dbReference type="GO" id="GO:0004385">
    <property type="term" value="F:GMP kinase activity"/>
    <property type="evidence" value="ECO:0007669"/>
    <property type="project" value="UniProtKB-UniRule"/>
</dbReference>
<evidence type="ECO:0000256" key="11">
    <source>
        <dbReference type="ARBA" id="ARBA00030128"/>
    </source>
</evidence>
<protein>
    <recommendedName>
        <fullName evidence="5 13">Guanylate kinase</fullName>
        <ecNumber evidence="4 13">2.7.4.8</ecNumber>
    </recommendedName>
    <alternativeName>
        <fullName evidence="11 13">GMP kinase</fullName>
    </alternativeName>
</protein>
<dbReference type="InterPro" id="IPR008144">
    <property type="entry name" value="Guanylate_kin-like_dom"/>
</dbReference>
<evidence type="ECO:0000259" key="14">
    <source>
        <dbReference type="PROSITE" id="PS50052"/>
    </source>
</evidence>
<dbReference type="CDD" id="cd00071">
    <property type="entry name" value="GMPK"/>
    <property type="match status" value="1"/>
</dbReference>
<keyword evidence="9 13" id="KW-0418">Kinase</keyword>
<feature type="binding site" evidence="13">
    <location>
        <begin position="18"/>
        <end position="25"/>
    </location>
    <ligand>
        <name>ATP</name>
        <dbReference type="ChEBI" id="CHEBI:30616"/>
    </ligand>
</feature>
<dbReference type="InterPro" id="IPR027417">
    <property type="entry name" value="P-loop_NTPase"/>
</dbReference>
<evidence type="ECO:0000256" key="3">
    <source>
        <dbReference type="ARBA" id="ARBA00005790"/>
    </source>
</evidence>
<dbReference type="GO" id="GO:0005524">
    <property type="term" value="F:ATP binding"/>
    <property type="evidence" value="ECO:0007669"/>
    <property type="project" value="UniProtKB-UniRule"/>
</dbReference>
<evidence type="ECO:0000256" key="8">
    <source>
        <dbReference type="ARBA" id="ARBA00022741"/>
    </source>
</evidence>
<evidence type="ECO:0000256" key="13">
    <source>
        <dbReference type="HAMAP-Rule" id="MF_00328"/>
    </source>
</evidence>
<evidence type="ECO:0000256" key="4">
    <source>
        <dbReference type="ARBA" id="ARBA00012961"/>
    </source>
</evidence>
<evidence type="ECO:0000256" key="12">
    <source>
        <dbReference type="ARBA" id="ARBA00048594"/>
    </source>
</evidence>
<evidence type="ECO:0000256" key="5">
    <source>
        <dbReference type="ARBA" id="ARBA00016296"/>
    </source>
</evidence>
<organism evidence="15 16">
    <name type="scientific">Prevotella brunnea</name>
    <dbReference type="NCBI Taxonomy" id="2508867"/>
    <lineage>
        <taxon>Bacteria</taxon>
        <taxon>Pseudomonadati</taxon>
        <taxon>Bacteroidota</taxon>
        <taxon>Bacteroidia</taxon>
        <taxon>Bacteroidales</taxon>
        <taxon>Prevotellaceae</taxon>
        <taxon>Prevotella</taxon>
    </lineage>
</organism>
<evidence type="ECO:0000313" key="16">
    <source>
        <dbReference type="Proteomes" id="UP000321612"/>
    </source>
</evidence>
<evidence type="ECO:0000256" key="10">
    <source>
        <dbReference type="ARBA" id="ARBA00022840"/>
    </source>
</evidence>
<dbReference type="InterPro" id="IPR008145">
    <property type="entry name" value="GK/Ca_channel_bsu"/>
</dbReference>
<comment type="subcellular location">
    <subcellularLocation>
        <location evidence="2 13">Cytoplasm</location>
    </subcellularLocation>
</comment>
<sequence length="198" mass="22632">MKTNKSHSTPGKLVVISAPSGAGKSTIVRWLMEKHPELNLVFSISCTTRAPRGTEKNGVEYIFISPDEFRKKIENNEFLEYEEVYTDRFYGTLKSQVEEQSAVGQNVVFDVDVKGGCNIKKYYASRALSIFIQPPSLAELRKRLEGRQTDSREAIENRLAKAEYELTFADKFDHIIVNDVLKEAKREAYLLIKNFLET</sequence>
<comment type="function">
    <text evidence="1 13">Essential for recycling GMP and indirectly, cGMP.</text>
</comment>
<keyword evidence="10 13" id="KW-0067">ATP-binding</keyword>
<evidence type="ECO:0000313" key="15">
    <source>
        <dbReference type="EMBL" id="TXJ62524.1"/>
    </source>
</evidence>
<keyword evidence="16" id="KW-1185">Reference proteome</keyword>
<keyword evidence="6 13" id="KW-0963">Cytoplasm</keyword>
<dbReference type="SMART" id="SM00072">
    <property type="entry name" value="GuKc"/>
    <property type="match status" value="1"/>
</dbReference>
<dbReference type="EMBL" id="SDIK01000026">
    <property type="protein sequence ID" value="TXJ62524.1"/>
    <property type="molecule type" value="Genomic_DNA"/>
</dbReference>
<dbReference type="Gene3D" id="3.30.63.10">
    <property type="entry name" value="Guanylate Kinase phosphate binding domain"/>
    <property type="match status" value="1"/>
</dbReference>
<dbReference type="InterPro" id="IPR017665">
    <property type="entry name" value="Guanylate_kinase"/>
</dbReference>
<dbReference type="Proteomes" id="UP000321612">
    <property type="component" value="Unassembled WGS sequence"/>
</dbReference>
<dbReference type="RefSeq" id="WP_147785519.1">
    <property type="nucleotide sequence ID" value="NZ_SDIK01000026.1"/>
</dbReference>
<dbReference type="PANTHER" id="PTHR23117:SF13">
    <property type="entry name" value="GUANYLATE KINASE"/>
    <property type="match status" value="1"/>
</dbReference>
<name>A0A5C8GKD3_9BACT</name>
<dbReference type="FunFam" id="3.30.63.10:FF:000005">
    <property type="entry name" value="Guanylate kinase"/>
    <property type="match status" value="1"/>
</dbReference>
<dbReference type="NCBIfam" id="TIGR03263">
    <property type="entry name" value="guanyl_kin"/>
    <property type="match status" value="1"/>
</dbReference>
<dbReference type="PROSITE" id="PS00856">
    <property type="entry name" value="GUANYLATE_KINASE_1"/>
    <property type="match status" value="1"/>
</dbReference>
<dbReference type="AlphaFoldDB" id="A0A5C8GKD3"/>
<dbReference type="HAMAP" id="MF_00328">
    <property type="entry name" value="Guanylate_kinase"/>
    <property type="match status" value="1"/>
</dbReference>
<evidence type="ECO:0000256" key="7">
    <source>
        <dbReference type="ARBA" id="ARBA00022679"/>
    </source>
</evidence>
<feature type="domain" description="Guanylate kinase-like" evidence="14">
    <location>
        <begin position="11"/>
        <end position="197"/>
    </location>
</feature>
<dbReference type="SUPFAM" id="SSF52540">
    <property type="entry name" value="P-loop containing nucleoside triphosphate hydrolases"/>
    <property type="match status" value="1"/>
</dbReference>
<keyword evidence="8 13" id="KW-0547">Nucleotide-binding</keyword>
<comment type="catalytic activity">
    <reaction evidence="12 13">
        <text>GMP + ATP = GDP + ADP</text>
        <dbReference type="Rhea" id="RHEA:20780"/>
        <dbReference type="ChEBI" id="CHEBI:30616"/>
        <dbReference type="ChEBI" id="CHEBI:58115"/>
        <dbReference type="ChEBI" id="CHEBI:58189"/>
        <dbReference type="ChEBI" id="CHEBI:456216"/>
        <dbReference type="EC" id="2.7.4.8"/>
    </reaction>
</comment>
<dbReference type="EC" id="2.7.4.8" evidence="4 13"/>
<evidence type="ECO:0000256" key="2">
    <source>
        <dbReference type="ARBA" id="ARBA00004496"/>
    </source>
</evidence>
<dbReference type="PROSITE" id="PS50052">
    <property type="entry name" value="GUANYLATE_KINASE_2"/>
    <property type="match status" value="1"/>
</dbReference>
<evidence type="ECO:0000256" key="9">
    <source>
        <dbReference type="ARBA" id="ARBA00022777"/>
    </source>
</evidence>
<evidence type="ECO:0000256" key="6">
    <source>
        <dbReference type="ARBA" id="ARBA00022490"/>
    </source>
</evidence>
<dbReference type="InterPro" id="IPR020590">
    <property type="entry name" value="Guanylate_kinase_CS"/>
</dbReference>
<dbReference type="OrthoDB" id="9808150at2"/>
<comment type="similarity">
    <text evidence="3 13">Belongs to the guanylate kinase family.</text>
</comment>